<dbReference type="AlphaFoldDB" id="A0AAN9UA47"/>
<keyword evidence="1" id="KW-1133">Transmembrane helix</keyword>
<keyword evidence="1" id="KW-0812">Transmembrane</keyword>
<organism evidence="2 3">
    <name type="scientific">Diatrype stigma</name>
    <dbReference type="NCBI Taxonomy" id="117547"/>
    <lineage>
        <taxon>Eukaryota</taxon>
        <taxon>Fungi</taxon>
        <taxon>Dikarya</taxon>
        <taxon>Ascomycota</taxon>
        <taxon>Pezizomycotina</taxon>
        <taxon>Sordariomycetes</taxon>
        <taxon>Xylariomycetidae</taxon>
        <taxon>Xylariales</taxon>
        <taxon>Diatrypaceae</taxon>
        <taxon>Diatrype</taxon>
    </lineage>
</organism>
<dbReference type="EMBL" id="JAKJXP020000126">
    <property type="protein sequence ID" value="KAK7744007.1"/>
    <property type="molecule type" value="Genomic_DNA"/>
</dbReference>
<name>A0AAN9UA47_9PEZI</name>
<evidence type="ECO:0000313" key="2">
    <source>
        <dbReference type="EMBL" id="KAK7744007.1"/>
    </source>
</evidence>
<keyword evidence="3" id="KW-1185">Reference proteome</keyword>
<evidence type="ECO:0000313" key="3">
    <source>
        <dbReference type="Proteomes" id="UP001320420"/>
    </source>
</evidence>
<sequence length="97" mass="10778">MFNIPEEIMDCMPKRDRCVVEGDGGPREKMETYWGLVAREKRSFLRVGVYSAALMAPSVAVAFGWLFGWGHAGDLQNATVLAMFCMGLLTIVWGVAF</sequence>
<reference evidence="2 3" key="1">
    <citation type="submission" date="2024-02" db="EMBL/GenBank/DDBJ databases">
        <title>De novo assembly and annotation of 12 fungi associated with fruit tree decline syndrome in Ontario, Canada.</title>
        <authorList>
            <person name="Sulman M."/>
            <person name="Ellouze W."/>
            <person name="Ilyukhin E."/>
        </authorList>
    </citation>
    <scope>NUCLEOTIDE SEQUENCE [LARGE SCALE GENOMIC DNA]</scope>
    <source>
        <strain evidence="2 3">M11/M66-122</strain>
    </source>
</reference>
<feature type="transmembrane region" description="Helical" evidence="1">
    <location>
        <begin position="75"/>
        <end position="96"/>
    </location>
</feature>
<evidence type="ECO:0000256" key="1">
    <source>
        <dbReference type="SAM" id="Phobius"/>
    </source>
</evidence>
<protein>
    <submittedName>
        <fullName evidence="2">Uncharacterized protein</fullName>
    </submittedName>
</protein>
<proteinExistence type="predicted"/>
<comment type="caution">
    <text evidence="2">The sequence shown here is derived from an EMBL/GenBank/DDBJ whole genome shotgun (WGS) entry which is preliminary data.</text>
</comment>
<keyword evidence="1" id="KW-0472">Membrane</keyword>
<dbReference type="Proteomes" id="UP001320420">
    <property type="component" value="Unassembled WGS sequence"/>
</dbReference>
<feature type="transmembrane region" description="Helical" evidence="1">
    <location>
        <begin position="47"/>
        <end position="69"/>
    </location>
</feature>
<gene>
    <name evidence="2" type="ORF">SLS62_010368</name>
</gene>
<accession>A0AAN9UA47</accession>